<keyword evidence="1" id="KW-0175">Coiled coil</keyword>
<dbReference type="EMBL" id="LN852933">
    <property type="protein sequence ID" value="CRY94474.1"/>
    <property type="molecule type" value="Genomic_DNA"/>
</dbReference>
<protein>
    <submittedName>
        <fullName evidence="2">Uncharacterized protein</fullName>
    </submittedName>
</protein>
<feature type="coiled-coil region" evidence="1">
    <location>
        <begin position="13"/>
        <end position="40"/>
    </location>
</feature>
<organism evidence="2">
    <name type="scientific">uncultured prokaryote</name>
    <dbReference type="NCBI Taxonomy" id="198431"/>
    <lineage>
        <taxon>unclassified sequences</taxon>
        <taxon>environmental samples</taxon>
    </lineage>
</organism>
<name>A0A0H5PZ76_9ZZZZ</name>
<reference evidence="2" key="1">
    <citation type="submission" date="2015-06" db="EMBL/GenBank/DDBJ databases">
        <authorList>
            <person name="Joergensen T."/>
        </authorList>
    </citation>
    <scope>NUCLEOTIDE SEQUENCE</scope>
    <source>
        <plasmid evidence="2">pRGRH0261</plasmid>
    </source>
</reference>
<evidence type="ECO:0000313" key="2">
    <source>
        <dbReference type="EMBL" id="CRY94474.1"/>
    </source>
</evidence>
<sequence length="63" mass="7758">MMFEKKITQFEREVLLQEKIEQLENELKEFSDLQKKAYSERLQKSIVGLENRIYRIKKMLYTT</sequence>
<reference evidence="2" key="2">
    <citation type="submission" date="2015-07" db="EMBL/GenBank/DDBJ databases">
        <title>Plasmids, circular viruses and viroids from rat gut.</title>
        <authorList>
            <person name="Jorgensen T.J."/>
            <person name="Hansen M.A."/>
            <person name="Xu Z."/>
            <person name="Tabak M.A."/>
            <person name="Sorensen S.J."/>
            <person name="Hansen L.H."/>
        </authorList>
    </citation>
    <scope>NUCLEOTIDE SEQUENCE</scope>
    <source>
        <plasmid evidence="2">pRGRH0261</plasmid>
    </source>
</reference>
<keyword evidence="2" id="KW-0614">Plasmid</keyword>
<evidence type="ECO:0000256" key="1">
    <source>
        <dbReference type="SAM" id="Coils"/>
    </source>
</evidence>
<geneLocation type="plasmid" evidence="2">
    <name>pRGRH0261</name>
</geneLocation>
<accession>A0A0H5PZ76</accession>
<proteinExistence type="predicted"/>
<dbReference type="AlphaFoldDB" id="A0A0H5PZ76"/>